<comment type="caution">
    <text evidence="2">The sequence shown here is derived from an EMBL/GenBank/DDBJ whole genome shotgun (WGS) entry which is preliminary data.</text>
</comment>
<evidence type="ECO:0000313" key="3">
    <source>
        <dbReference type="Proteomes" id="UP001501474"/>
    </source>
</evidence>
<feature type="region of interest" description="Disordered" evidence="1">
    <location>
        <begin position="1"/>
        <end position="36"/>
    </location>
</feature>
<sequence length="61" mass="6410">MKAGSVLAYEPTHSMATKGATRQSPMTTRTGVTTGPLLDSGACDIRRLRPLSDHLGNAQAI</sequence>
<protein>
    <submittedName>
        <fullName evidence="2">Uncharacterized protein</fullName>
    </submittedName>
</protein>
<evidence type="ECO:0000313" key="2">
    <source>
        <dbReference type="EMBL" id="GAA2223507.1"/>
    </source>
</evidence>
<reference evidence="2 3" key="1">
    <citation type="journal article" date="2019" name="Int. J. Syst. Evol. Microbiol.">
        <title>The Global Catalogue of Microorganisms (GCM) 10K type strain sequencing project: providing services to taxonomists for standard genome sequencing and annotation.</title>
        <authorList>
            <consortium name="The Broad Institute Genomics Platform"/>
            <consortium name="The Broad Institute Genome Sequencing Center for Infectious Disease"/>
            <person name="Wu L."/>
            <person name="Ma J."/>
        </authorList>
    </citation>
    <scope>NUCLEOTIDE SEQUENCE [LARGE SCALE GENOMIC DNA]</scope>
    <source>
        <strain evidence="2 3">JCM 3053</strain>
    </source>
</reference>
<accession>A0ABN3D7Y1</accession>
<evidence type="ECO:0000256" key="1">
    <source>
        <dbReference type="SAM" id="MobiDB-lite"/>
    </source>
</evidence>
<proteinExistence type="predicted"/>
<organism evidence="2 3">
    <name type="scientific">Streptomyces indiaensis</name>
    <dbReference type="NCBI Taxonomy" id="284033"/>
    <lineage>
        <taxon>Bacteria</taxon>
        <taxon>Bacillati</taxon>
        <taxon>Actinomycetota</taxon>
        <taxon>Actinomycetes</taxon>
        <taxon>Kitasatosporales</taxon>
        <taxon>Streptomycetaceae</taxon>
        <taxon>Streptomyces</taxon>
    </lineage>
</organism>
<keyword evidence="3" id="KW-1185">Reference proteome</keyword>
<feature type="compositionally biased region" description="Polar residues" evidence="1">
    <location>
        <begin position="20"/>
        <end position="33"/>
    </location>
</feature>
<dbReference type="EMBL" id="BAAART010000029">
    <property type="protein sequence ID" value="GAA2223507.1"/>
    <property type="molecule type" value="Genomic_DNA"/>
</dbReference>
<dbReference type="Proteomes" id="UP001501474">
    <property type="component" value="Unassembled WGS sequence"/>
</dbReference>
<gene>
    <name evidence="2" type="ORF">GCM10010104_13390</name>
</gene>
<name>A0ABN3D7Y1_9ACTN</name>